<feature type="domain" description="Ribosomal RNA adenine methylase transferase N-terminal" evidence="9">
    <location>
        <begin position="37"/>
        <end position="213"/>
    </location>
</feature>
<evidence type="ECO:0000259" key="9">
    <source>
        <dbReference type="SMART" id="SM00650"/>
    </source>
</evidence>
<accession>A0A1M4YLL7</accession>
<evidence type="ECO:0000256" key="4">
    <source>
        <dbReference type="ARBA" id="ARBA00022679"/>
    </source>
</evidence>
<evidence type="ECO:0000256" key="8">
    <source>
        <dbReference type="PROSITE-ProRule" id="PRU01026"/>
    </source>
</evidence>
<keyword evidence="2 7" id="KW-0698">rRNA processing</keyword>
<dbReference type="OrthoDB" id="9814755at2"/>
<dbReference type="HAMAP" id="MF_00607">
    <property type="entry name" value="16SrRNA_methyltr_A"/>
    <property type="match status" value="1"/>
</dbReference>
<keyword evidence="5 7" id="KW-0949">S-adenosyl-L-methionine</keyword>
<dbReference type="PROSITE" id="PS51689">
    <property type="entry name" value="SAM_RNA_A_N6_MT"/>
    <property type="match status" value="1"/>
</dbReference>
<dbReference type="InterPro" id="IPR029063">
    <property type="entry name" value="SAM-dependent_MTases_sf"/>
</dbReference>
<dbReference type="InterPro" id="IPR023165">
    <property type="entry name" value="rRNA_Ade_diMease-like_C"/>
</dbReference>
<dbReference type="PROSITE" id="PS01131">
    <property type="entry name" value="RRNA_A_DIMETH"/>
    <property type="match status" value="1"/>
</dbReference>
<keyword evidence="6 7" id="KW-0694">RNA-binding</keyword>
<dbReference type="GO" id="GO:0003723">
    <property type="term" value="F:RNA binding"/>
    <property type="evidence" value="ECO:0007669"/>
    <property type="project" value="UniProtKB-UniRule"/>
</dbReference>
<feature type="binding site" evidence="7 8">
    <location>
        <position position="78"/>
    </location>
    <ligand>
        <name>S-adenosyl-L-methionine</name>
        <dbReference type="ChEBI" id="CHEBI:59789"/>
    </ligand>
</feature>
<protein>
    <recommendedName>
        <fullName evidence="7">Ribosomal RNA small subunit methyltransferase A</fullName>
        <ecNumber evidence="7">2.1.1.182</ecNumber>
    </recommendedName>
    <alternativeName>
        <fullName evidence="7">16S rRNA (adenine(1518)-N(6)/adenine(1519)-N(6))-dimethyltransferase</fullName>
    </alternativeName>
    <alternativeName>
        <fullName evidence="7">16S rRNA dimethyladenosine transferase</fullName>
    </alternativeName>
    <alternativeName>
        <fullName evidence="7">16S rRNA dimethylase</fullName>
    </alternativeName>
    <alternativeName>
        <fullName evidence="7">S-adenosylmethionine-6-N', N'-adenosyl(rRNA) dimethyltransferase</fullName>
    </alternativeName>
</protein>
<feature type="binding site" evidence="7 8">
    <location>
        <position position="103"/>
    </location>
    <ligand>
        <name>S-adenosyl-L-methionine</name>
        <dbReference type="ChEBI" id="CHEBI:59789"/>
    </ligand>
</feature>
<dbReference type="NCBIfam" id="TIGR00755">
    <property type="entry name" value="ksgA"/>
    <property type="match status" value="1"/>
</dbReference>
<evidence type="ECO:0000256" key="1">
    <source>
        <dbReference type="ARBA" id="ARBA00022490"/>
    </source>
</evidence>
<dbReference type="InterPro" id="IPR001737">
    <property type="entry name" value="KsgA/Erm"/>
</dbReference>
<dbReference type="Gene3D" id="1.10.8.100">
    <property type="entry name" value="Ribosomal RNA adenine dimethylase-like, domain 2"/>
    <property type="match status" value="1"/>
</dbReference>
<comment type="subcellular location">
    <subcellularLocation>
        <location evidence="7">Cytoplasm</location>
    </subcellularLocation>
</comment>
<feature type="binding site" evidence="7 8">
    <location>
        <position position="128"/>
    </location>
    <ligand>
        <name>S-adenosyl-L-methionine</name>
        <dbReference type="ChEBI" id="CHEBI:59789"/>
    </ligand>
</feature>
<dbReference type="SMART" id="SM00650">
    <property type="entry name" value="rADc"/>
    <property type="match status" value="1"/>
</dbReference>
<dbReference type="RefSeq" id="WP_073155044.1">
    <property type="nucleotide sequence ID" value="NZ_FQVL01000007.1"/>
</dbReference>
<dbReference type="AlphaFoldDB" id="A0A1M4YLL7"/>
<feature type="binding site" evidence="7 8">
    <location>
        <position position="32"/>
    </location>
    <ligand>
        <name>S-adenosyl-L-methionine</name>
        <dbReference type="ChEBI" id="CHEBI:59789"/>
    </ligand>
</feature>
<keyword evidence="3 7" id="KW-0489">Methyltransferase</keyword>
<reference evidence="10 11" key="1">
    <citation type="submission" date="2016-11" db="EMBL/GenBank/DDBJ databases">
        <authorList>
            <person name="Jaros S."/>
            <person name="Januszkiewicz K."/>
            <person name="Wedrychowicz H."/>
        </authorList>
    </citation>
    <scope>NUCLEOTIDE SEQUENCE [LARGE SCALE GENOMIC DNA]</scope>
    <source>
        <strain evidence="10 11">DSM 44666</strain>
    </source>
</reference>
<dbReference type="STRING" id="112248.SAMN05444392_10727"/>
<comment type="similarity">
    <text evidence="7">Belongs to the class I-like SAM-binding methyltransferase superfamily. rRNA adenine N(6)-methyltransferase family. RsmA subfamily.</text>
</comment>
<evidence type="ECO:0000313" key="11">
    <source>
        <dbReference type="Proteomes" id="UP000184476"/>
    </source>
</evidence>
<dbReference type="CDD" id="cd02440">
    <property type="entry name" value="AdoMet_MTases"/>
    <property type="match status" value="1"/>
</dbReference>
<dbReference type="GO" id="GO:0052908">
    <property type="term" value="F:16S rRNA (adenine(1518)-N(6)/adenine(1519)-N(6))-dimethyltransferase activity"/>
    <property type="evidence" value="ECO:0007669"/>
    <property type="project" value="UniProtKB-EC"/>
</dbReference>
<dbReference type="InterPro" id="IPR020598">
    <property type="entry name" value="rRNA_Ade_methylase_Trfase_N"/>
</dbReference>
<keyword evidence="1 7" id="KW-0963">Cytoplasm</keyword>
<dbReference type="InterPro" id="IPR020596">
    <property type="entry name" value="rRNA_Ade_Mease_Trfase_CS"/>
</dbReference>
<dbReference type="FunFam" id="3.40.50.150:FF:000023">
    <property type="entry name" value="Ribosomal RNA small subunit methyltransferase A"/>
    <property type="match status" value="1"/>
</dbReference>
<feature type="binding site" evidence="7 8">
    <location>
        <position position="57"/>
    </location>
    <ligand>
        <name>S-adenosyl-L-methionine</name>
        <dbReference type="ChEBI" id="CHEBI:59789"/>
    </ligand>
</feature>
<comment type="catalytic activity">
    <reaction evidence="7">
        <text>adenosine(1518)/adenosine(1519) in 16S rRNA + 4 S-adenosyl-L-methionine = N(6)-dimethyladenosine(1518)/N(6)-dimethyladenosine(1519) in 16S rRNA + 4 S-adenosyl-L-homocysteine + 4 H(+)</text>
        <dbReference type="Rhea" id="RHEA:19609"/>
        <dbReference type="Rhea" id="RHEA-COMP:10232"/>
        <dbReference type="Rhea" id="RHEA-COMP:10233"/>
        <dbReference type="ChEBI" id="CHEBI:15378"/>
        <dbReference type="ChEBI" id="CHEBI:57856"/>
        <dbReference type="ChEBI" id="CHEBI:59789"/>
        <dbReference type="ChEBI" id="CHEBI:74411"/>
        <dbReference type="ChEBI" id="CHEBI:74493"/>
        <dbReference type="EC" id="2.1.1.182"/>
    </reaction>
</comment>
<sequence length="294" mass="33131">MKDEQRTISGQTKAILAEAKLGLKKSLGQNFLTDRHIIERIVSAIPLTEQSGVIEIGPGIGALTERLVKQAGSVVGIELDRRLLPVLHQLFATNENISFIHGDALKVDYHQLIHDYLSECKDVHVIANLPYYITSPLIIHLLEGGYPFQNIVIMIQKEVAERLMAQPHTKAYGSLTLFAQYYATVERVTHVSRNVFVPRPQVDSMVVKLTLRNVPPVQTSDQTLLFQIIRAAFQQRRKTLQNALHAQFQSQATKDQLHSWLQTSGIDGKRRGETLTLAEFAHIAKVFAEELREN</sequence>
<dbReference type="Gene3D" id="3.40.50.150">
    <property type="entry name" value="Vaccinia Virus protein VP39"/>
    <property type="match status" value="1"/>
</dbReference>
<dbReference type="PANTHER" id="PTHR11727">
    <property type="entry name" value="DIMETHYLADENOSINE TRANSFERASE"/>
    <property type="match status" value="1"/>
</dbReference>
<evidence type="ECO:0000256" key="2">
    <source>
        <dbReference type="ARBA" id="ARBA00022552"/>
    </source>
</evidence>
<dbReference type="PANTHER" id="PTHR11727:SF7">
    <property type="entry name" value="DIMETHYLADENOSINE TRANSFERASE-RELATED"/>
    <property type="match status" value="1"/>
</dbReference>
<dbReference type="EMBL" id="FQVL01000007">
    <property type="protein sequence ID" value="SHF06684.1"/>
    <property type="molecule type" value="Genomic_DNA"/>
</dbReference>
<evidence type="ECO:0000256" key="7">
    <source>
        <dbReference type="HAMAP-Rule" id="MF_00607"/>
    </source>
</evidence>
<feature type="binding site" evidence="7 8">
    <location>
        <position position="30"/>
    </location>
    <ligand>
        <name>S-adenosyl-L-methionine</name>
        <dbReference type="ChEBI" id="CHEBI:59789"/>
    </ligand>
</feature>
<dbReference type="InterPro" id="IPR011530">
    <property type="entry name" value="rRNA_adenine_dimethylase"/>
</dbReference>
<dbReference type="Pfam" id="PF00398">
    <property type="entry name" value="RrnaAD"/>
    <property type="match status" value="1"/>
</dbReference>
<dbReference type="SUPFAM" id="SSF53335">
    <property type="entry name" value="S-adenosyl-L-methionine-dependent methyltransferases"/>
    <property type="match status" value="1"/>
</dbReference>
<keyword evidence="4 7" id="KW-0808">Transferase</keyword>
<proteinExistence type="inferred from homology"/>
<evidence type="ECO:0000256" key="6">
    <source>
        <dbReference type="ARBA" id="ARBA00022884"/>
    </source>
</evidence>
<organism evidence="10 11">
    <name type="scientific">Seinonella peptonophila</name>
    <dbReference type="NCBI Taxonomy" id="112248"/>
    <lineage>
        <taxon>Bacteria</taxon>
        <taxon>Bacillati</taxon>
        <taxon>Bacillota</taxon>
        <taxon>Bacilli</taxon>
        <taxon>Bacillales</taxon>
        <taxon>Thermoactinomycetaceae</taxon>
        <taxon>Seinonella</taxon>
    </lineage>
</organism>
<comment type="function">
    <text evidence="7">Specifically dimethylates two adjacent adenosines (A1518 and A1519) in the loop of a conserved hairpin near the 3'-end of 16S rRNA in the 30S particle. May play a critical role in biogenesis of 30S subunits.</text>
</comment>
<evidence type="ECO:0000256" key="5">
    <source>
        <dbReference type="ARBA" id="ARBA00022691"/>
    </source>
</evidence>
<evidence type="ECO:0000256" key="3">
    <source>
        <dbReference type="ARBA" id="ARBA00022603"/>
    </source>
</evidence>
<dbReference type="Proteomes" id="UP000184476">
    <property type="component" value="Unassembled WGS sequence"/>
</dbReference>
<evidence type="ECO:0000313" key="10">
    <source>
        <dbReference type="EMBL" id="SHF06684.1"/>
    </source>
</evidence>
<dbReference type="GO" id="GO:0005829">
    <property type="term" value="C:cytosol"/>
    <property type="evidence" value="ECO:0007669"/>
    <property type="project" value="TreeGrafter"/>
</dbReference>
<keyword evidence="11" id="KW-1185">Reference proteome</keyword>
<name>A0A1M4YLL7_9BACL</name>
<gene>
    <name evidence="7" type="primary">rsmA</name>
    <name evidence="7" type="synonym">ksgA</name>
    <name evidence="10" type="ORF">SAMN05444392_10727</name>
</gene>
<dbReference type="EC" id="2.1.1.182" evidence="7"/>